<feature type="transmembrane region" description="Helical" evidence="1">
    <location>
        <begin position="56"/>
        <end position="79"/>
    </location>
</feature>
<keyword evidence="1" id="KW-0812">Transmembrane</keyword>
<dbReference type="Proteomes" id="UP000294796">
    <property type="component" value="Unassembled WGS sequence"/>
</dbReference>
<proteinExistence type="predicted"/>
<dbReference type="AlphaFoldDB" id="A0A4R5TID7"/>
<evidence type="ECO:0000313" key="2">
    <source>
        <dbReference type="EMBL" id="TDK19557.1"/>
    </source>
</evidence>
<keyword evidence="1" id="KW-0472">Membrane</keyword>
<dbReference type="RefSeq" id="WP_133323712.1">
    <property type="nucleotide sequence ID" value="NZ_SMTF01000022.1"/>
</dbReference>
<feature type="transmembrane region" description="Helical" evidence="1">
    <location>
        <begin position="14"/>
        <end position="35"/>
    </location>
</feature>
<organism evidence="2 3">
    <name type="scientific">Luteimonas aestuarii</name>
    <dbReference type="NCBI Taxonomy" id="453837"/>
    <lineage>
        <taxon>Bacteria</taxon>
        <taxon>Pseudomonadati</taxon>
        <taxon>Pseudomonadota</taxon>
        <taxon>Gammaproteobacteria</taxon>
        <taxon>Lysobacterales</taxon>
        <taxon>Lysobacteraceae</taxon>
        <taxon>Luteimonas</taxon>
    </lineage>
</organism>
<evidence type="ECO:0000256" key="1">
    <source>
        <dbReference type="SAM" id="Phobius"/>
    </source>
</evidence>
<dbReference type="EMBL" id="SMTF01000022">
    <property type="protein sequence ID" value="TDK19557.1"/>
    <property type="molecule type" value="Genomic_DNA"/>
</dbReference>
<evidence type="ECO:0008006" key="4">
    <source>
        <dbReference type="Google" id="ProtNLM"/>
    </source>
</evidence>
<accession>A0A4R5TID7</accession>
<gene>
    <name evidence="2" type="ORF">E2F46_16650</name>
</gene>
<protein>
    <recommendedName>
        <fullName evidence="4">DUF1449 family protein</fullName>
    </recommendedName>
</protein>
<comment type="caution">
    <text evidence="2">The sequence shown here is derived from an EMBL/GenBank/DDBJ whole genome shotgun (WGS) entry which is preliminary data.</text>
</comment>
<evidence type="ECO:0000313" key="3">
    <source>
        <dbReference type="Proteomes" id="UP000294796"/>
    </source>
</evidence>
<sequence>MDVFLATSLSFPTLVYSVLLAVCLAYWLLAATGLVDIDLDGLGIDVDMDSGGIAGIFGRLGLSGLPTMIVVTLLAFFGWTITYFVHLLVLSHLFGPLRWVLGAGVGVLALVPAILLTAAVLRPVRRALIRLRPLPETSLLGRAAIVRTPEVSASAGMADLDDGGAGLVLQVRTEGELVLPRGERVVLLAHDPTTNTWRVAPERDYHAA</sequence>
<reference evidence="2 3" key="1">
    <citation type="submission" date="2019-03" db="EMBL/GenBank/DDBJ databases">
        <title>Luteimonas zhaokaii sp.nov., isolated from the rectal contents of Plateau pika in Yushu, Qinghai Province, China.</title>
        <authorList>
            <person name="Zhang G."/>
        </authorList>
    </citation>
    <scope>NUCLEOTIDE SEQUENCE [LARGE SCALE GENOMIC DNA]</scope>
    <source>
        <strain evidence="2 3">B9</strain>
    </source>
</reference>
<name>A0A4R5TID7_9GAMM</name>
<keyword evidence="1" id="KW-1133">Transmembrane helix</keyword>
<feature type="transmembrane region" description="Helical" evidence="1">
    <location>
        <begin position="99"/>
        <end position="121"/>
    </location>
</feature>
<dbReference type="OrthoDB" id="8912654at2"/>
<keyword evidence="3" id="KW-1185">Reference proteome</keyword>